<dbReference type="EMBL" id="QKWP01003006">
    <property type="protein sequence ID" value="RIB01655.1"/>
    <property type="molecule type" value="Genomic_DNA"/>
</dbReference>
<protein>
    <submittedName>
        <fullName evidence="1">Uncharacterized protein</fullName>
    </submittedName>
</protein>
<evidence type="ECO:0000313" key="2">
    <source>
        <dbReference type="Proteomes" id="UP000266673"/>
    </source>
</evidence>
<reference evidence="1 2" key="1">
    <citation type="submission" date="2018-06" db="EMBL/GenBank/DDBJ databases">
        <title>Comparative genomics reveals the genomic features of Rhizophagus irregularis, R. cerebriforme, R. diaphanum and Gigaspora rosea, and their symbiotic lifestyle signature.</title>
        <authorList>
            <person name="Morin E."/>
            <person name="San Clemente H."/>
            <person name="Chen E.C.H."/>
            <person name="De La Providencia I."/>
            <person name="Hainaut M."/>
            <person name="Kuo A."/>
            <person name="Kohler A."/>
            <person name="Murat C."/>
            <person name="Tang N."/>
            <person name="Roy S."/>
            <person name="Loubradou J."/>
            <person name="Henrissat B."/>
            <person name="Grigoriev I.V."/>
            <person name="Corradi N."/>
            <person name="Roux C."/>
            <person name="Martin F.M."/>
        </authorList>
    </citation>
    <scope>NUCLEOTIDE SEQUENCE [LARGE SCALE GENOMIC DNA]</scope>
    <source>
        <strain evidence="1 2">DAOM 194757</strain>
    </source>
</reference>
<proteinExistence type="predicted"/>
<dbReference type="AlphaFoldDB" id="A0A397TU49"/>
<sequence length="193" mass="22346">MSRKRQFNTKILSKGVMDPSLHYGVWSRVWWETVHLKLEDQTKNFIIPYHLYMVIECELNNLSFIISVVQSAQNPLKSRFQCTCNTIKLNVELHPSAVIKTCYQKVFGTKTEYSGQAVMGFEKEIIIQQLIDNVEFFPIFLKIENFNVIISNIGDLDENKFYGVGTGFVFHLLHVIVVHNICLCLKSKKINVN</sequence>
<organism evidence="1 2">
    <name type="scientific">Gigaspora rosea</name>
    <dbReference type="NCBI Taxonomy" id="44941"/>
    <lineage>
        <taxon>Eukaryota</taxon>
        <taxon>Fungi</taxon>
        <taxon>Fungi incertae sedis</taxon>
        <taxon>Mucoromycota</taxon>
        <taxon>Glomeromycotina</taxon>
        <taxon>Glomeromycetes</taxon>
        <taxon>Diversisporales</taxon>
        <taxon>Gigasporaceae</taxon>
        <taxon>Gigaspora</taxon>
    </lineage>
</organism>
<dbReference type="Proteomes" id="UP000266673">
    <property type="component" value="Unassembled WGS sequence"/>
</dbReference>
<comment type="caution">
    <text evidence="1">The sequence shown here is derived from an EMBL/GenBank/DDBJ whole genome shotgun (WGS) entry which is preliminary data.</text>
</comment>
<dbReference type="OrthoDB" id="2445879at2759"/>
<evidence type="ECO:0000313" key="1">
    <source>
        <dbReference type="EMBL" id="RIB01655.1"/>
    </source>
</evidence>
<gene>
    <name evidence="1" type="ORF">C2G38_2050698</name>
</gene>
<name>A0A397TU49_9GLOM</name>
<keyword evidence="2" id="KW-1185">Reference proteome</keyword>
<accession>A0A397TU49</accession>